<evidence type="ECO:0000259" key="5">
    <source>
        <dbReference type="PROSITE" id="PS50931"/>
    </source>
</evidence>
<dbReference type="Gene3D" id="1.10.10.10">
    <property type="entry name" value="Winged helix-like DNA-binding domain superfamily/Winged helix DNA-binding domain"/>
    <property type="match status" value="1"/>
</dbReference>
<evidence type="ECO:0000256" key="1">
    <source>
        <dbReference type="ARBA" id="ARBA00009437"/>
    </source>
</evidence>
<keyword evidence="3" id="KW-0238">DNA-binding</keyword>
<evidence type="ECO:0000313" key="6">
    <source>
        <dbReference type="EMBL" id="PAT38007.1"/>
    </source>
</evidence>
<evidence type="ECO:0000256" key="2">
    <source>
        <dbReference type="ARBA" id="ARBA00023015"/>
    </source>
</evidence>
<dbReference type="InterPro" id="IPR036388">
    <property type="entry name" value="WH-like_DNA-bd_sf"/>
</dbReference>
<dbReference type="Gene3D" id="3.40.190.10">
    <property type="entry name" value="Periplasmic binding protein-like II"/>
    <property type="match status" value="3"/>
</dbReference>
<comment type="similarity">
    <text evidence="1">Belongs to the LysR transcriptional regulatory family.</text>
</comment>
<evidence type="ECO:0000256" key="4">
    <source>
        <dbReference type="ARBA" id="ARBA00023163"/>
    </source>
</evidence>
<keyword evidence="2" id="KW-0805">Transcription regulation</keyword>
<dbReference type="AlphaFoldDB" id="A0A2A2AJQ3"/>
<dbReference type="Proteomes" id="UP000218054">
    <property type="component" value="Unassembled WGS sequence"/>
</dbReference>
<name>A0A2A2AJQ3_9BURK</name>
<dbReference type="PANTHER" id="PTHR30118:SF15">
    <property type="entry name" value="TRANSCRIPTIONAL REGULATORY PROTEIN"/>
    <property type="match status" value="1"/>
</dbReference>
<dbReference type="PRINTS" id="PR00039">
    <property type="entry name" value="HTHLYSR"/>
</dbReference>
<keyword evidence="4" id="KW-0804">Transcription</keyword>
<feature type="domain" description="HTH lysR-type" evidence="5">
    <location>
        <begin position="18"/>
        <end position="76"/>
    </location>
</feature>
<evidence type="ECO:0000256" key="3">
    <source>
        <dbReference type="ARBA" id="ARBA00023125"/>
    </source>
</evidence>
<dbReference type="SUPFAM" id="SSF46785">
    <property type="entry name" value="Winged helix' DNA-binding domain"/>
    <property type="match status" value="1"/>
</dbReference>
<dbReference type="GO" id="GO:0003677">
    <property type="term" value="F:DNA binding"/>
    <property type="evidence" value="ECO:0007669"/>
    <property type="project" value="UniProtKB-KW"/>
</dbReference>
<reference evidence="6 7" key="1">
    <citation type="submission" date="2017-08" db="EMBL/GenBank/DDBJ databases">
        <title>WGS of Clinical strains of the CDC Group NO-1 linked to zoonotic infections in humans.</title>
        <authorList>
            <person name="Bernier A.-M."/>
            <person name="Bernard K."/>
        </authorList>
    </citation>
    <scope>NUCLEOTIDE SEQUENCE [LARGE SCALE GENOMIC DNA]</scope>
    <source>
        <strain evidence="6 7">NML00-0135</strain>
    </source>
</reference>
<dbReference type="InterPro" id="IPR036390">
    <property type="entry name" value="WH_DNA-bd_sf"/>
</dbReference>
<proteinExistence type="inferred from homology"/>
<dbReference type="InterPro" id="IPR050389">
    <property type="entry name" value="LysR-type_TF"/>
</dbReference>
<sequence>MDQPWICRLMSLDSLRRFDLNLLLIFHALMDTRSVSRAAQALGMSQPAVSAALARLRQAVGDALFVRCGRSGMQPTPLAEQMAGPVADALAGISHSMRVRADFDPARSRRQFTIAMLDAAEAHFMPALAAHCQRHAPGIGIAVQTPLQAAGGVQAALLQGTVDLAIGAFEDMPQGALQQLLFEQPFVLLARSGHPALPDAAAPGPGPARSRAARAVQPPPLGHWLAQQPQLDAACLAGAACALLQQPQGAYAQAQQVLLALAGGSGRKRQRGAGAAAQAAGAVGPGAEPAHYHCASLLTLPLLVAQSDAVALAPAHLARTFTAVLPLRAWQLRLGRQAPVLRTYCFWHPRFHRDEGTRWLRNMLFALFAQPAPTARIARRSPK</sequence>
<dbReference type="SUPFAM" id="SSF53850">
    <property type="entry name" value="Periplasmic binding protein-like II"/>
    <property type="match status" value="1"/>
</dbReference>
<dbReference type="EMBL" id="NSJB01000001">
    <property type="protein sequence ID" value="PAT38007.1"/>
    <property type="molecule type" value="Genomic_DNA"/>
</dbReference>
<keyword evidence="7" id="KW-1185">Reference proteome</keyword>
<gene>
    <name evidence="6" type="ORF">CK625_00210</name>
</gene>
<accession>A0A2A2AJQ3</accession>
<comment type="caution">
    <text evidence="6">The sequence shown here is derived from an EMBL/GenBank/DDBJ whole genome shotgun (WGS) entry which is preliminary data.</text>
</comment>
<dbReference type="Pfam" id="PF03466">
    <property type="entry name" value="LysR_substrate"/>
    <property type="match status" value="1"/>
</dbReference>
<dbReference type="PROSITE" id="PS50931">
    <property type="entry name" value="HTH_LYSR"/>
    <property type="match status" value="1"/>
</dbReference>
<evidence type="ECO:0000313" key="7">
    <source>
        <dbReference type="Proteomes" id="UP000218054"/>
    </source>
</evidence>
<dbReference type="InterPro" id="IPR000847">
    <property type="entry name" value="LysR_HTH_N"/>
</dbReference>
<dbReference type="GO" id="GO:0003700">
    <property type="term" value="F:DNA-binding transcription factor activity"/>
    <property type="evidence" value="ECO:0007669"/>
    <property type="project" value="InterPro"/>
</dbReference>
<dbReference type="Pfam" id="PF00126">
    <property type="entry name" value="HTH_1"/>
    <property type="match status" value="1"/>
</dbReference>
<protein>
    <recommendedName>
        <fullName evidence="5">HTH lysR-type domain-containing protein</fullName>
    </recommendedName>
</protein>
<organism evidence="6 7">
    <name type="scientific">Vandammella animalimorsus</name>
    <dbReference type="NCBI Taxonomy" id="2029117"/>
    <lineage>
        <taxon>Bacteria</taxon>
        <taxon>Pseudomonadati</taxon>
        <taxon>Pseudomonadota</taxon>
        <taxon>Betaproteobacteria</taxon>
        <taxon>Burkholderiales</taxon>
        <taxon>Comamonadaceae</taxon>
        <taxon>Vandammella</taxon>
    </lineage>
</organism>
<dbReference type="PANTHER" id="PTHR30118">
    <property type="entry name" value="HTH-TYPE TRANSCRIPTIONAL REGULATOR LEUO-RELATED"/>
    <property type="match status" value="1"/>
</dbReference>
<dbReference type="InterPro" id="IPR005119">
    <property type="entry name" value="LysR_subst-bd"/>
</dbReference>